<evidence type="ECO:0000313" key="2">
    <source>
        <dbReference type="EMBL" id="EGZ23274.1"/>
    </source>
</evidence>
<protein>
    <submittedName>
        <fullName evidence="2">Uncharacterized protein</fullName>
    </submittedName>
</protein>
<keyword evidence="1" id="KW-1133">Transmembrane helix</keyword>
<feature type="non-terminal residue" evidence="2">
    <location>
        <position position="1"/>
    </location>
</feature>
<evidence type="ECO:0000256" key="1">
    <source>
        <dbReference type="SAM" id="Phobius"/>
    </source>
</evidence>
<dbReference type="InParanoid" id="G4YYC3"/>
<dbReference type="Proteomes" id="UP000002640">
    <property type="component" value="Unassembled WGS sequence"/>
</dbReference>
<evidence type="ECO:0000313" key="3">
    <source>
        <dbReference type="Proteomes" id="UP000002640"/>
    </source>
</evidence>
<keyword evidence="1" id="KW-0472">Membrane</keyword>
<dbReference type="EMBL" id="JH159152">
    <property type="protein sequence ID" value="EGZ23274.1"/>
    <property type="molecule type" value="Genomic_DNA"/>
</dbReference>
<gene>
    <name evidence="2" type="ORF">PHYSODRAFT_486754</name>
</gene>
<dbReference type="AlphaFoldDB" id="G4YYC3"/>
<keyword evidence="3" id="KW-1185">Reference proteome</keyword>
<organism evidence="2 3">
    <name type="scientific">Phytophthora sojae (strain P6497)</name>
    <name type="common">Soybean stem and root rot agent</name>
    <name type="synonym">Phytophthora megasperma f. sp. glycines</name>
    <dbReference type="NCBI Taxonomy" id="1094619"/>
    <lineage>
        <taxon>Eukaryota</taxon>
        <taxon>Sar</taxon>
        <taxon>Stramenopiles</taxon>
        <taxon>Oomycota</taxon>
        <taxon>Peronosporomycetes</taxon>
        <taxon>Peronosporales</taxon>
        <taxon>Peronosporaceae</taxon>
        <taxon>Phytophthora</taxon>
    </lineage>
</organism>
<dbReference type="GeneID" id="20656068"/>
<name>G4YYC3_PHYSP</name>
<keyword evidence="1" id="KW-0812">Transmembrane</keyword>
<reference evidence="2 3" key="1">
    <citation type="journal article" date="2006" name="Science">
        <title>Phytophthora genome sequences uncover evolutionary origins and mechanisms of pathogenesis.</title>
        <authorList>
            <person name="Tyler B.M."/>
            <person name="Tripathy S."/>
            <person name="Zhang X."/>
            <person name="Dehal P."/>
            <person name="Jiang R.H."/>
            <person name="Aerts A."/>
            <person name="Arredondo F.D."/>
            <person name="Baxter L."/>
            <person name="Bensasson D."/>
            <person name="Beynon J.L."/>
            <person name="Chapman J."/>
            <person name="Damasceno C.M."/>
            <person name="Dorrance A.E."/>
            <person name="Dou D."/>
            <person name="Dickerman A.W."/>
            <person name="Dubchak I.L."/>
            <person name="Garbelotto M."/>
            <person name="Gijzen M."/>
            <person name="Gordon S.G."/>
            <person name="Govers F."/>
            <person name="Grunwald N.J."/>
            <person name="Huang W."/>
            <person name="Ivors K.L."/>
            <person name="Jones R.W."/>
            <person name="Kamoun S."/>
            <person name="Krampis K."/>
            <person name="Lamour K.H."/>
            <person name="Lee M.K."/>
            <person name="McDonald W.H."/>
            <person name="Medina M."/>
            <person name="Meijer H.J."/>
            <person name="Nordberg E.K."/>
            <person name="Maclean D.J."/>
            <person name="Ospina-Giraldo M.D."/>
            <person name="Morris P.F."/>
            <person name="Phuntumart V."/>
            <person name="Putnam N.H."/>
            <person name="Rash S."/>
            <person name="Rose J.K."/>
            <person name="Sakihama Y."/>
            <person name="Salamov A.A."/>
            <person name="Savidor A."/>
            <person name="Scheuring C.F."/>
            <person name="Smith B.M."/>
            <person name="Sobral B.W."/>
            <person name="Terry A."/>
            <person name="Torto-Alalibo T.A."/>
            <person name="Win J."/>
            <person name="Xu Z."/>
            <person name="Zhang H."/>
            <person name="Grigoriev I.V."/>
            <person name="Rokhsar D.S."/>
            <person name="Boore J.L."/>
        </authorList>
    </citation>
    <scope>NUCLEOTIDE SEQUENCE [LARGE SCALE GENOMIC DNA]</scope>
    <source>
        <strain evidence="2 3">P6497</strain>
    </source>
</reference>
<sequence length="142" mass="16309">LQLLFYFEYQVLVEYVECVVPFVYLVFKSVLELLPNVKFYPGGAGNWRATAATNLLVFAVLEVGSLVLVHVFLLRKFAFSPLHQLAFVLETQLYAVQATLFSLTVFVLQYRLAHLGADFTFRFDWLRVLQLGKLCTQMYTAV</sequence>
<accession>G4YYC3</accession>
<dbReference type="KEGG" id="psoj:PHYSODRAFT_486754"/>
<dbReference type="RefSeq" id="XP_009518562.1">
    <property type="nucleotide sequence ID" value="XM_009520267.1"/>
</dbReference>
<feature type="transmembrane region" description="Helical" evidence="1">
    <location>
        <begin position="52"/>
        <end position="73"/>
    </location>
</feature>
<proteinExistence type="predicted"/>
<feature type="transmembrane region" description="Helical" evidence="1">
    <location>
        <begin position="93"/>
        <end position="113"/>
    </location>
</feature>